<feature type="region of interest" description="Disordered" evidence="1">
    <location>
        <begin position="332"/>
        <end position="356"/>
    </location>
</feature>
<gene>
    <name evidence="2" type="ORF">DBRI00130_LOCUS27196</name>
</gene>
<evidence type="ECO:0000256" key="1">
    <source>
        <dbReference type="SAM" id="MobiDB-lite"/>
    </source>
</evidence>
<dbReference type="EMBL" id="HBNS01034805">
    <property type="protein sequence ID" value="CAE4630632.1"/>
    <property type="molecule type" value="Transcribed_RNA"/>
</dbReference>
<feature type="compositionally biased region" description="Basic and acidic residues" evidence="1">
    <location>
        <begin position="120"/>
        <end position="143"/>
    </location>
</feature>
<feature type="compositionally biased region" description="Polar residues" evidence="1">
    <location>
        <begin position="159"/>
        <end position="175"/>
    </location>
</feature>
<reference evidence="2" key="1">
    <citation type="submission" date="2021-01" db="EMBL/GenBank/DDBJ databases">
        <authorList>
            <person name="Corre E."/>
            <person name="Pelletier E."/>
            <person name="Niang G."/>
            <person name="Scheremetjew M."/>
            <person name="Finn R."/>
            <person name="Kale V."/>
            <person name="Holt S."/>
            <person name="Cochrane G."/>
            <person name="Meng A."/>
            <person name="Brown T."/>
            <person name="Cohen L."/>
        </authorList>
    </citation>
    <scope>NUCLEOTIDE SEQUENCE</scope>
    <source>
        <strain evidence="2">GSO104</strain>
    </source>
</reference>
<feature type="compositionally biased region" description="Basic residues" evidence="1">
    <location>
        <begin position="45"/>
        <end position="54"/>
    </location>
</feature>
<proteinExistence type="predicted"/>
<evidence type="ECO:0000313" key="2">
    <source>
        <dbReference type="EMBL" id="CAE4630632.1"/>
    </source>
</evidence>
<feature type="region of interest" description="Disordered" evidence="1">
    <location>
        <begin position="1"/>
        <end position="27"/>
    </location>
</feature>
<feature type="compositionally biased region" description="Polar residues" evidence="1">
    <location>
        <begin position="106"/>
        <end position="117"/>
    </location>
</feature>
<feature type="compositionally biased region" description="Polar residues" evidence="1">
    <location>
        <begin position="59"/>
        <end position="71"/>
    </location>
</feature>
<feature type="compositionally biased region" description="Polar residues" evidence="1">
    <location>
        <begin position="1"/>
        <end position="25"/>
    </location>
</feature>
<sequence length="463" mass="52163">MSHKITSTDSRFQHLNNPNSNNMGKTSPLVKVKTWGLRLTKLEMKKRKPKKHALATKAGQETGTVSSSVAYNNKKKNNHLLSFTKKRKQKDTIPPSSYLKGKHCYNSDSSLISSPAQTEVIRRTPSEKEEEEEKPKDMHEKHSYCYIDGTDNKKDNECADSTANLPTTSPSCRNQKNNHKDKNEEGLIFPSSVSITSESSEDSDLDSVTSLSSATIAERIEAMAGIANHDSSRKRTDLNRPSRIIDNREEEKEDDNYRSAHKALVGYKVVNSTSLPLDIMPPSLTKQRQKQEQQNNIYKNTDNNSNDQISDNATIQLGYRHMVMGIPSSVTKPVQTTPSIIQQQRRRRHSSQETKLSKNRSFHEHCFYQAYQVRYQLLGQLLALGCISLLAHAAYSSRSIGVHTSNASFGVLDILHIVFFVKFLVEIQKHLLTEDETNRISLLSMVSSTFPTIPNESPAMIAI</sequence>
<dbReference type="AlphaFoldDB" id="A0A7S4S0K4"/>
<name>A0A7S4S0K4_9STRA</name>
<protein>
    <submittedName>
        <fullName evidence="2">Uncharacterized protein</fullName>
    </submittedName>
</protein>
<feature type="compositionally biased region" description="Basic residues" evidence="1">
    <location>
        <begin position="73"/>
        <end position="89"/>
    </location>
</feature>
<accession>A0A7S4S0K4</accession>
<organism evidence="2">
    <name type="scientific">Ditylum brightwellii</name>
    <dbReference type="NCBI Taxonomy" id="49249"/>
    <lineage>
        <taxon>Eukaryota</taxon>
        <taxon>Sar</taxon>
        <taxon>Stramenopiles</taxon>
        <taxon>Ochrophyta</taxon>
        <taxon>Bacillariophyta</taxon>
        <taxon>Mediophyceae</taxon>
        <taxon>Lithodesmiophycidae</taxon>
        <taxon>Lithodesmiales</taxon>
        <taxon>Lithodesmiaceae</taxon>
        <taxon>Ditylum</taxon>
    </lineage>
</organism>
<feature type="region of interest" description="Disordered" evidence="1">
    <location>
        <begin position="45"/>
        <end position="188"/>
    </location>
</feature>